<feature type="region of interest" description="Disordered" evidence="6">
    <location>
        <begin position="1"/>
        <end position="68"/>
    </location>
</feature>
<dbReference type="PANTHER" id="PTHR23502">
    <property type="entry name" value="MAJOR FACILITATOR SUPERFAMILY"/>
    <property type="match status" value="1"/>
</dbReference>
<dbReference type="InterPro" id="IPR020846">
    <property type="entry name" value="MFS_dom"/>
</dbReference>
<feature type="transmembrane region" description="Helical" evidence="7">
    <location>
        <begin position="485"/>
        <end position="511"/>
    </location>
</feature>
<dbReference type="InterPro" id="IPR036259">
    <property type="entry name" value="MFS_trans_sf"/>
</dbReference>
<feature type="transmembrane region" description="Helical" evidence="7">
    <location>
        <begin position="272"/>
        <end position="291"/>
    </location>
</feature>
<comment type="caution">
    <text evidence="9">The sequence shown here is derived from an EMBL/GenBank/DDBJ whole genome shotgun (WGS) entry which is preliminary data.</text>
</comment>
<feature type="transmembrane region" description="Helical" evidence="7">
    <location>
        <begin position="303"/>
        <end position="322"/>
    </location>
</feature>
<feature type="transmembrane region" description="Helical" evidence="7">
    <location>
        <begin position="556"/>
        <end position="576"/>
    </location>
</feature>
<comment type="similarity">
    <text evidence="2">Belongs to the major facilitator superfamily.</text>
</comment>
<dbReference type="GO" id="GO:0005886">
    <property type="term" value="C:plasma membrane"/>
    <property type="evidence" value="ECO:0007669"/>
    <property type="project" value="UniProtKB-SubCell"/>
</dbReference>
<keyword evidence="4 7" id="KW-1133">Transmembrane helix</keyword>
<dbReference type="EMBL" id="PDNB01000210">
    <property type="protein sequence ID" value="PGG99228.1"/>
    <property type="molecule type" value="Genomic_DNA"/>
</dbReference>
<feature type="transmembrane region" description="Helical" evidence="7">
    <location>
        <begin position="377"/>
        <end position="396"/>
    </location>
</feature>
<evidence type="ECO:0000313" key="10">
    <source>
        <dbReference type="Proteomes" id="UP000223968"/>
    </source>
</evidence>
<feature type="transmembrane region" description="Helical" evidence="7">
    <location>
        <begin position="180"/>
        <end position="199"/>
    </location>
</feature>
<feature type="compositionally biased region" description="Polar residues" evidence="6">
    <location>
        <begin position="21"/>
        <end position="35"/>
    </location>
</feature>
<evidence type="ECO:0000256" key="2">
    <source>
        <dbReference type="ARBA" id="ARBA00008335"/>
    </source>
</evidence>
<dbReference type="FunFam" id="1.20.1250.20:FF:000082">
    <property type="entry name" value="MFS multidrug transporter, putative"/>
    <property type="match status" value="1"/>
</dbReference>
<name>A0A2B7WRM7_9EURO</name>
<evidence type="ECO:0000256" key="6">
    <source>
        <dbReference type="SAM" id="MobiDB-lite"/>
    </source>
</evidence>
<dbReference type="Gene3D" id="1.20.1250.20">
    <property type="entry name" value="MFS general substrate transporter like domains"/>
    <property type="match status" value="1"/>
</dbReference>
<feature type="compositionally biased region" description="Basic residues" evidence="6">
    <location>
        <begin position="51"/>
        <end position="68"/>
    </location>
</feature>
<dbReference type="AlphaFoldDB" id="A0A2B7WRM7"/>
<evidence type="ECO:0000259" key="8">
    <source>
        <dbReference type="PROSITE" id="PS50850"/>
    </source>
</evidence>
<evidence type="ECO:0000256" key="1">
    <source>
        <dbReference type="ARBA" id="ARBA00004651"/>
    </source>
</evidence>
<feature type="transmembrane region" description="Helical" evidence="7">
    <location>
        <begin position="139"/>
        <end position="160"/>
    </location>
</feature>
<dbReference type="STRING" id="1447875.A0A2B7WRM7"/>
<dbReference type="GO" id="GO:0022857">
    <property type="term" value="F:transmembrane transporter activity"/>
    <property type="evidence" value="ECO:0007669"/>
    <property type="project" value="InterPro"/>
</dbReference>
<protein>
    <recommendedName>
        <fullName evidence="8">Major facilitator superfamily (MFS) profile domain-containing protein</fullName>
    </recommendedName>
</protein>
<reference evidence="9 10" key="1">
    <citation type="submission" date="2017-10" db="EMBL/GenBank/DDBJ databases">
        <title>Comparative genomics in systemic dimorphic fungi from Ajellomycetaceae.</title>
        <authorList>
            <person name="Munoz J.F."/>
            <person name="Mcewen J.G."/>
            <person name="Clay O.K."/>
            <person name="Cuomo C.A."/>
        </authorList>
    </citation>
    <scope>NUCLEOTIDE SEQUENCE [LARGE SCALE GENOMIC DNA]</scope>
    <source>
        <strain evidence="9 10">UAMH5409</strain>
    </source>
</reference>
<comment type="subcellular location">
    <subcellularLocation>
        <location evidence="1">Cell membrane</location>
        <topology evidence="1">Multi-pass membrane protein</topology>
    </subcellularLocation>
</comment>
<dbReference type="Proteomes" id="UP000223968">
    <property type="component" value="Unassembled WGS sequence"/>
</dbReference>
<keyword evidence="5 7" id="KW-0472">Membrane</keyword>
<evidence type="ECO:0000313" key="9">
    <source>
        <dbReference type="EMBL" id="PGG99228.1"/>
    </source>
</evidence>
<sequence length="602" mass="67277">MTDIENPQVQPSGIPEVNMETGPSASTEALSETGGSSAVSDVEASADEERRHHHHHPFHHHHPHHHHLLPKPVHERYHLYANEFDDRFLGRFKAFFRREGHIGTYAHDLRRTSRDIEVHDWDGPYDPENPFNWSPLYKWVLTITVCFISILTGIPAGSYAAGNVWMAERFHVQNEPFPNLAWATASWNMGAALFPLLFVPLTEQSGRMPGYFISYVILVAFMFGFAFAPNFATLVVTRFFGGGASSVSINIVGGSISDIWLGAKARSLPMSLFGFTSVVGIALGPFVGAAIQQIPLKNPWRWIWYIQIIYNAALIPVFWLILRETRGDIILKKRAKKIRKKTGRPVYALSELSAPSLRKELQISFERPTRMLLTEPVVTFFTLWISFAWGILFLFFSSVPQTFTANYNYGTFQNGLIQLAISVGAVIGTVVNPLQDLLYRRSARRNKQKPGTPLPEARLYTSIPGSLIFTAGLFWYGWASKADNMWLVPACGIAATGLGIYSIYMAVVNYLTDAYEKYAASALSAASLGRNTFGAFLPLASFVMFQNLGFGWAGSLLGFIGAVLTLVPCVLVLFGPKIRARSPFMKEAMFFRAESEEEEGKR</sequence>
<proteinExistence type="inferred from homology"/>
<dbReference type="PROSITE" id="PS50850">
    <property type="entry name" value="MFS"/>
    <property type="match status" value="1"/>
</dbReference>
<feature type="transmembrane region" description="Helical" evidence="7">
    <location>
        <begin position="239"/>
        <end position="260"/>
    </location>
</feature>
<evidence type="ECO:0000256" key="7">
    <source>
        <dbReference type="SAM" id="Phobius"/>
    </source>
</evidence>
<keyword evidence="3 7" id="KW-0812">Transmembrane</keyword>
<dbReference type="PANTHER" id="PTHR23502:SF61">
    <property type="entry name" value="MULTIDRUG TRANSPORTER, PUTATIVE (AFU_ORTHOLOGUE AFUA_3G02780)-RELATED"/>
    <property type="match status" value="1"/>
</dbReference>
<evidence type="ECO:0000256" key="5">
    <source>
        <dbReference type="ARBA" id="ARBA00023136"/>
    </source>
</evidence>
<dbReference type="OrthoDB" id="5403280at2759"/>
<feature type="transmembrane region" description="Helical" evidence="7">
    <location>
        <begin position="532"/>
        <end position="550"/>
    </location>
</feature>
<feature type="transmembrane region" description="Helical" evidence="7">
    <location>
        <begin position="211"/>
        <end position="233"/>
    </location>
</feature>
<dbReference type="InterPro" id="IPR011701">
    <property type="entry name" value="MFS"/>
</dbReference>
<gene>
    <name evidence="9" type="ORF">AJ79_08620</name>
</gene>
<keyword evidence="10" id="KW-1185">Reference proteome</keyword>
<accession>A0A2B7WRM7</accession>
<evidence type="ECO:0000256" key="4">
    <source>
        <dbReference type="ARBA" id="ARBA00022989"/>
    </source>
</evidence>
<feature type="compositionally biased region" description="Polar residues" evidence="6">
    <location>
        <begin position="1"/>
        <end position="11"/>
    </location>
</feature>
<feature type="transmembrane region" description="Helical" evidence="7">
    <location>
        <begin position="459"/>
        <end position="479"/>
    </location>
</feature>
<evidence type="ECO:0000256" key="3">
    <source>
        <dbReference type="ARBA" id="ARBA00022692"/>
    </source>
</evidence>
<dbReference type="Pfam" id="PF07690">
    <property type="entry name" value="MFS_1"/>
    <property type="match status" value="1"/>
</dbReference>
<feature type="domain" description="Major facilitator superfamily (MFS) profile" evidence="8">
    <location>
        <begin position="141"/>
        <end position="579"/>
    </location>
</feature>
<organism evidence="9 10">
    <name type="scientific">Helicocarpus griseus UAMH5409</name>
    <dbReference type="NCBI Taxonomy" id="1447875"/>
    <lineage>
        <taxon>Eukaryota</taxon>
        <taxon>Fungi</taxon>
        <taxon>Dikarya</taxon>
        <taxon>Ascomycota</taxon>
        <taxon>Pezizomycotina</taxon>
        <taxon>Eurotiomycetes</taxon>
        <taxon>Eurotiomycetidae</taxon>
        <taxon>Onygenales</taxon>
        <taxon>Ajellomycetaceae</taxon>
        <taxon>Helicocarpus</taxon>
    </lineage>
</organism>
<dbReference type="SUPFAM" id="SSF103473">
    <property type="entry name" value="MFS general substrate transporter"/>
    <property type="match status" value="1"/>
</dbReference>
<feature type="transmembrane region" description="Helical" evidence="7">
    <location>
        <begin position="416"/>
        <end position="438"/>
    </location>
</feature>